<accession>A0ACA9PTS1</accession>
<keyword evidence="2" id="KW-1185">Reference proteome</keyword>
<evidence type="ECO:0000313" key="2">
    <source>
        <dbReference type="Proteomes" id="UP000789525"/>
    </source>
</evidence>
<organism evidence="1 2">
    <name type="scientific">Acaulospora colombiana</name>
    <dbReference type="NCBI Taxonomy" id="27376"/>
    <lineage>
        <taxon>Eukaryota</taxon>
        <taxon>Fungi</taxon>
        <taxon>Fungi incertae sedis</taxon>
        <taxon>Mucoromycota</taxon>
        <taxon>Glomeromycotina</taxon>
        <taxon>Glomeromycetes</taxon>
        <taxon>Diversisporales</taxon>
        <taxon>Acaulosporaceae</taxon>
        <taxon>Acaulospora</taxon>
    </lineage>
</organism>
<comment type="caution">
    <text evidence="1">The sequence shown here is derived from an EMBL/GenBank/DDBJ whole genome shotgun (WGS) entry which is preliminary data.</text>
</comment>
<feature type="non-terminal residue" evidence="1">
    <location>
        <position position="1"/>
    </location>
</feature>
<dbReference type="Proteomes" id="UP000789525">
    <property type="component" value="Unassembled WGS sequence"/>
</dbReference>
<protein>
    <submittedName>
        <fullName evidence="1">13593_t:CDS:1</fullName>
    </submittedName>
</protein>
<evidence type="ECO:0000313" key="1">
    <source>
        <dbReference type="EMBL" id="CAG8722307.1"/>
    </source>
</evidence>
<proteinExistence type="predicted"/>
<dbReference type="EMBL" id="CAJVPT010039243">
    <property type="protein sequence ID" value="CAG8722307.1"/>
    <property type="molecule type" value="Genomic_DNA"/>
</dbReference>
<sequence length="287" mass="31076">RVLARTVLEWPSLLYANVLLLTIFMTNGKCAPPRSETPLLALSCLCADVLIEPLLIMHIIDLLLPECYPSSTTPTAGSKYSVYTCIKQGESYTQIADRIDDALGAADDLARIRQSIQRALPSNTLRLTGDAEGGLAKRRMTSCTDRLLPIYCTDISLHTSTSYGLIIDTVRSTASSSGVVLGTIANGVFFLSFGAPARSLPLGLVAPAEKSQEAAAGKDQRHCARAYADPTLDIVQSVFNKRLRSHDLVPAASTDSLLPPVEIPNFQLYSPSFHYDYYSSLLSSSLC</sequence>
<reference evidence="1" key="1">
    <citation type="submission" date="2021-06" db="EMBL/GenBank/DDBJ databases">
        <authorList>
            <person name="Kallberg Y."/>
            <person name="Tangrot J."/>
            <person name="Rosling A."/>
        </authorList>
    </citation>
    <scope>NUCLEOTIDE SEQUENCE</scope>
    <source>
        <strain evidence="1">CL356</strain>
    </source>
</reference>
<gene>
    <name evidence="1" type="ORF">ACOLOM_LOCUS11194</name>
</gene>
<name>A0ACA9PTS1_9GLOM</name>